<reference evidence="1" key="1">
    <citation type="journal article" date="2005" name="Environ. Microbiol.">
        <title>Potential photosynthesis gene recombination between Prochlorococcus and Synechococcus via viral intermediates.</title>
        <authorList>
            <person name="Zeidner G."/>
            <person name="Bielawski J.P."/>
            <person name="Shmoish M."/>
            <person name="Scanlan D.J."/>
            <person name="Sabehi G."/>
            <person name="Beja O."/>
        </authorList>
    </citation>
    <scope>NUCLEOTIDE SEQUENCE</scope>
    <source>
        <strain evidence="1">1</strain>
    </source>
</reference>
<dbReference type="AlphaFoldDB" id="Q5Y1C5"/>
<sequence length="185" mass="19025">MDKRKAGDFFTELLSKAREVDDAYTARINKMYEGSNPAVRTAAVLAGGGHPSLRKGEVEHLVYGPETRMQRGARNAMEYALPAASAVPKYVLPAAGVTLAGKGLMDLATAFGGPADQQQSGQINMGQVAGFTAVGAGIAAGPSIHNAIRDPKYRTQPMGRGKLAALVAGSGAGMGLLNAGLQSLG</sequence>
<protein>
    <submittedName>
        <fullName evidence="1">Uncharacterized protein</fullName>
    </submittedName>
</protein>
<dbReference type="EMBL" id="AY713439">
    <property type="protein sequence ID" value="AAU84548.1"/>
    <property type="molecule type" value="Genomic_DNA"/>
</dbReference>
<organism evidence="1">
    <name type="scientific">uncultured organism BAC21E04</name>
    <dbReference type="NCBI Taxonomy" id="382346"/>
    <lineage>
        <taxon>unclassified sequences</taxon>
        <taxon>environmental samples</taxon>
    </lineage>
</organism>
<name>Q5Y1C5_9ZZZZ</name>
<accession>Q5Y1C5</accession>
<proteinExistence type="predicted"/>
<evidence type="ECO:0000313" key="1">
    <source>
        <dbReference type="EMBL" id="AAU84548.1"/>
    </source>
</evidence>